<dbReference type="FunFam" id="3.40.50.300:FF:001354">
    <property type="entry name" value="ATP-binding cassette (ABC) transporter, putative"/>
    <property type="match status" value="1"/>
</dbReference>
<keyword evidence="4" id="KW-0677">Repeat</keyword>
<feature type="transmembrane region" description="Helical" evidence="9">
    <location>
        <begin position="894"/>
        <end position="916"/>
    </location>
</feature>
<dbReference type="SMART" id="SM00382">
    <property type="entry name" value="AAA"/>
    <property type="match status" value="2"/>
</dbReference>
<dbReference type="Pfam" id="PF00664">
    <property type="entry name" value="ABC_membrane"/>
    <property type="match status" value="2"/>
</dbReference>
<feature type="transmembrane region" description="Helical" evidence="9">
    <location>
        <begin position="96"/>
        <end position="112"/>
    </location>
</feature>
<evidence type="ECO:0000256" key="4">
    <source>
        <dbReference type="ARBA" id="ARBA00022737"/>
    </source>
</evidence>
<keyword evidence="12" id="KW-0378">Hydrolase</keyword>
<evidence type="ECO:0000256" key="2">
    <source>
        <dbReference type="ARBA" id="ARBA00022448"/>
    </source>
</evidence>
<protein>
    <submittedName>
        <fullName evidence="12">P-loop containing nucleoside triphosphate hydrolase protein</fullName>
    </submittedName>
</protein>
<keyword evidence="5" id="KW-0547">Nucleotide-binding</keyword>
<organism evidence="12 13">
    <name type="scientific">Mycena albidolilacea</name>
    <dbReference type="NCBI Taxonomy" id="1033008"/>
    <lineage>
        <taxon>Eukaryota</taxon>
        <taxon>Fungi</taxon>
        <taxon>Dikarya</taxon>
        <taxon>Basidiomycota</taxon>
        <taxon>Agaricomycotina</taxon>
        <taxon>Agaricomycetes</taxon>
        <taxon>Agaricomycetidae</taxon>
        <taxon>Agaricales</taxon>
        <taxon>Marasmiineae</taxon>
        <taxon>Mycenaceae</taxon>
        <taxon>Mycena</taxon>
    </lineage>
</organism>
<feature type="domain" description="ABC transmembrane type-1" evidence="11">
    <location>
        <begin position="904"/>
        <end position="1201"/>
    </location>
</feature>
<feature type="transmembrane region" description="Helical" evidence="9">
    <location>
        <begin position="1156"/>
        <end position="1180"/>
    </location>
</feature>
<feature type="transmembrane region" description="Helical" evidence="9">
    <location>
        <begin position="507"/>
        <end position="530"/>
    </location>
</feature>
<evidence type="ECO:0000256" key="3">
    <source>
        <dbReference type="ARBA" id="ARBA00022692"/>
    </source>
</evidence>
<feature type="domain" description="ABC transporter" evidence="10">
    <location>
        <begin position="602"/>
        <end position="838"/>
    </location>
</feature>
<feature type="domain" description="ABC transmembrane type-1" evidence="11">
    <location>
        <begin position="281"/>
        <end position="561"/>
    </location>
</feature>
<dbReference type="SUPFAM" id="SSF90123">
    <property type="entry name" value="ABC transporter transmembrane region"/>
    <property type="match status" value="2"/>
</dbReference>
<dbReference type="GO" id="GO:0016020">
    <property type="term" value="C:membrane"/>
    <property type="evidence" value="ECO:0007669"/>
    <property type="project" value="UniProtKB-SubCell"/>
</dbReference>
<evidence type="ECO:0000313" key="13">
    <source>
        <dbReference type="Proteomes" id="UP001218218"/>
    </source>
</evidence>
<dbReference type="PROSITE" id="PS50929">
    <property type="entry name" value="ABC_TM1F"/>
    <property type="match status" value="2"/>
</dbReference>
<dbReference type="GO" id="GO:0140359">
    <property type="term" value="F:ABC-type transporter activity"/>
    <property type="evidence" value="ECO:0007669"/>
    <property type="project" value="InterPro"/>
</dbReference>
<dbReference type="SUPFAM" id="SSF52540">
    <property type="entry name" value="P-loop containing nucleoside triphosphate hydrolases"/>
    <property type="match status" value="2"/>
</dbReference>
<reference evidence="12" key="1">
    <citation type="submission" date="2023-03" db="EMBL/GenBank/DDBJ databases">
        <title>Massive genome expansion in bonnet fungi (Mycena s.s.) driven by repeated elements and novel gene families across ecological guilds.</title>
        <authorList>
            <consortium name="Lawrence Berkeley National Laboratory"/>
            <person name="Harder C.B."/>
            <person name="Miyauchi S."/>
            <person name="Viragh M."/>
            <person name="Kuo A."/>
            <person name="Thoen E."/>
            <person name="Andreopoulos B."/>
            <person name="Lu D."/>
            <person name="Skrede I."/>
            <person name="Drula E."/>
            <person name="Henrissat B."/>
            <person name="Morin E."/>
            <person name="Kohler A."/>
            <person name="Barry K."/>
            <person name="LaButti K."/>
            <person name="Morin E."/>
            <person name="Salamov A."/>
            <person name="Lipzen A."/>
            <person name="Mereny Z."/>
            <person name="Hegedus B."/>
            <person name="Baldrian P."/>
            <person name="Stursova M."/>
            <person name="Weitz H."/>
            <person name="Taylor A."/>
            <person name="Grigoriev I.V."/>
            <person name="Nagy L.G."/>
            <person name="Martin F."/>
            <person name="Kauserud H."/>
        </authorList>
    </citation>
    <scope>NUCLEOTIDE SEQUENCE</scope>
    <source>
        <strain evidence="12">CBHHK002</strain>
    </source>
</reference>
<comment type="caution">
    <text evidence="12">The sequence shown here is derived from an EMBL/GenBank/DDBJ whole genome shotgun (WGS) entry which is preliminary data.</text>
</comment>
<dbReference type="InterPro" id="IPR027417">
    <property type="entry name" value="P-loop_NTPase"/>
</dbReference>
<dbReference type="InterPro" id="IPR003593">
    <property type="entry name" value="AAA+_ATPase"/>
</dbReference>
<feature type="transmembrane region" description="Helical" evidence="9">
    <location>
        <begin position="155"/>
        <end position="176"/>
    </location>
</feature>
<keyword evidence="7 9" id="KW-1133">Transmembrane helix</keyword>
<keyword evidence="13" id="KW-1185">Reference proteome</keyword>
<feature type="domain" description="ABC transporter" evidence="10">
    <location>
        <begin position="1239"/>
        <end position="1475"/>
    </location>
</feature>
<dbReference type="Proteomes" id="UP001218218">
    <property type="component" value="Unassembled WGS sequence"/>
</dbReference>
<dbReference type="FunFam" id="1.20.1560.10:FF:000013">
    <property type="entry name" value="ABC transporter C family member 2"/>
    <property type="match status" value="1"/>
</dbReference>
<dbReference type="PANTHER" id="PTHR24223:SF415">
    <property type="entry name" value="FI20190P1"/>
    <property type="match status" value="1"/>
</dbReference>
<feature type="transmembrane region" description="Helical" evidence="9">
    <location>
        <begin position="1045"/>
        <end position="1074"/>
    </location>
</feature>
<comment type="subcellular location">
    <subcellularLocation>
        <location evidence="1">Membrane</location>
        <topology evidence="1">Multi-pass membrane protein</topology>
    </subcellularLocation>
</comment>
<dbReference type="InterPro" id="IPR003439">
    <property type="entry name" value="ABC_transporter-like_ATP-bd"/>
</dbReference>
<evidence type="ECO:0000313" key="12">
    <source>
        <dbReference type="EMBL" id="KAJ7361449.1"/>
    </source>
</evidence>
<evidence type="ECO:0000259" key="11">
    <source>
        <dbReference type="PROSITE" id="PS50929"/>
    </source>
</evidence>
<feature type="transmembrane region" description="Helical" evidence="9">
    <location>
        <begin position="410"/>
        <end position="438"/>
    </location>
</feature>
<dbReference type="CDD" id="cd03250">
    <property type="entry name" value="ABCC_MRP_domain1"/>
    <property type="match status" value="1"/>
</dbReference>
<dbReference type="Gene3D" id="3.40.50.300">
    <property type="entry name" value="P-loop containing nucleotide triphosphate hydrolases"/>
    <property type="match status" value="2"/>
</dbReference>
<dbReference type="PROSITE" id="PS50893">
    <property type="entry name" value="ABC_TRANSPORTER_2"/>
    <property type="match status" value="2"/>
</dbReference>
<name>A0AAD7F2K4_9AGAR</name>
<evidence type="ECO:0000256" key="9">
    <source>
        <dbReference type="SAM" id="Phobius"/>
    </source>
</evidence>
<dbReference type="CDD" id="cd03244">
    <property type="entry name" value="ABCC_MRP_domain2"/>
    <property type="match status" value="1"/>
</dbReference>
<feature type="transmembrane region" description="Helical" evidence="9">
    <location>
        <begin position="67"/>
        <end position="90"/>
    </location>
</feature>
<evidence type="ECO:0000256" key="8">
    <source>
        <dbReference type="ARBA" id="ARBA00023136"/>
    </source>
</evidence>
<evidence type="ECO:0000256" key="7">
    <source>
        <dbReference type="ARBA" id="ARBA00022989"/>
    </source>
</evidence>
<feature type="transmembrane region" description="Helical" evidence="9">
    <location>
        <begin position="6"/>
        <end position="23"/>
    </location>
</feature>
<evidence type="ECO:0000256" key="5">
    <source>
        <dbReference type="ARBA" id="ARBA00022741"/>
    </source>
</evidence>
<keyword evidence="6" id="KW-0067">ATP-binding</keyword>
<evidence type="ECO:0000256" key="1">
    <source>
        <dbReference type="ARBA" id="ARBA00004141"/>
    </source>
</evidence>
<evidence type="ECO:0000256" key="6">
    <source>
        <dbReference type="ARBA" id="ARBA00022840"/>
    </source>
</evidence>
<gene>
    <name evidence="12" type="ORF">DFH08DRAFT_952008</name>
</gene>
<dbReference type="InterPro" id="IPR017871">
    <property type="entry name" value="ABC_transporter-like_CS"/>
</dbReference>
<proteinExistence type="predicted"/>
<accession>A0AAD7F2K4</accession>
<evidence type="ECO:0000259" key="10">
    <source>
        <dbReference type="PROSITE" id="PS50893"/>
    </source>
</evidence>
<feature type="transmembrane region" description="Helical" evidence="9">
    <location>
        <begin position="963"/>
        <end position="987"/>
    </location>
</feature>
<keyword evidence="2" id="KW-0813">Transport</keyword>
<dbReference type="InterPro" id="IPR050173">
    <property type="entry name" value="ABC_transporter_C-like"/>
</dbReference>
<keyword evidence="3 9" id="KW-0812">Transmembrane</keyword>
<dbReference type="PROSITE" id="PS00211">
    <property type="entry name" value="ABC_TRANSPORTER_1"/>
    <property type="match status" value="2"/>
</dbReference>
<dbReference type="PANTHER" id="PTHR24223">
    <property type="entry name" value="ATP-BINDING CASSETTE SUB-FAMILY C"/>
    <property type="match status" value="1"/>
</dbReference>
<feature type="transmembrane region" description="Helical" evidence="9">
    <location>
        <begin position="124"/>
        <end position="143"/>
    </location>
</feature>
<dbReference type="CDD" id="cd18604">
    <property type="entry name" value="ABC_6TM_VMR1_D2_like"/>
    <property type="match status" value="1"/>
</dbReference>
<sequence length="1489" mass="165074">MGTESADVVSVLLVFLTIVYDLTSKVDWPKYPKSIWQSLSSPFQNFLTLEDLAEPVGDRASRSQLKAAVLVGLALLQCAGFLGCFVHVWVSGQRDGGVLLLLLSLAWGYTSLRITLNPPITPPYLSIALACVQSAVPLIYWSLDAYNRDIPDNTLLNGARIVASGLFLWIAGTLPLQTVEASTDIAGSKDIPSVTLSMPEDKVTLWQWATFSFVEPLFTLSNKRTLNAEDVWALSPYFKHKNLFNKCLQYRARHPTHSLIRFLLVSNSLDLILDLVLELWGSVVGFVPPYALKEILAALADPTPENRSTAYYWTLITFLAHLSFAQKDLVQGWHTRRCYERTRGQLFCALHYKSLVRQEMSGKINSKEGGDSEAANANLGKIVNLMQGDSYAVAQRFWEFSALFTSPVRLVIALVFLYQILGWSALSGVVVVLLAYVVNYPLAKYQVHVTRHSWKAKDSRMEKVNELLQNIRFLKFFGWEYHWSDTANVARETELGWRVKENVVSTIIAFIWTWIPSCTALTSFLCYTLIAGQRLTVSKAFTSLALFSSLQEPMTALPSQVFAMLHAYVSMQRIEAFLDEDEVPEWASTLTSSALGAPDAEIGFKAATFEWDVPSPTAPTAARFQLGPVDFKFPKGKLSLISGATGSGKTATLLALLGELHCVEGGVLVDKSNHQVAYCAQNPWLEHATIRDNIIFGSAYGYDEARYEAVIEACALVRDLEVFDAGDMTEIGEKGVTLSGGQRARIALARALYSQATCILLDDPLAAVDMHTATHIVQNCLTGTFARGRTIILVTHHISLCLPIAHYLVELGQGRVLRHGTIKSFEESGVLQKVVETEDHGFQDQEEEAIAVPADNEADAVAPVVAKKDRGNGKLIEAEARAEGRVSWRTYMTYIRAAGVSSWILTLFLMLLIRLINIGNQVFLAKWGEAYQKDDLISYFLQRSSWVPWDGLPSPNVNVKPWLMIYLEISLLGAFSVLFYIALGYYASLQASRSLFLSLLRRLTRAPARFFDVTPIGRILNRFTSDINVIDGALQGSARACLSGVLNFVASFSVILAVVPTFGPFALCIAWLYIRLAPSFVRASRDLRRLESISLSPAFAGFDELLRGIAHVRAFGMEQRYQDRFYARVDKFQSFDHVYWLVSIWLRWRYDCLGSVVVFATTIFALWMGVTNGAAAIVIVQAGIFAEASRQLVKVAAQLELDFNSVERVVEYLDVAQEAPAIIEKSRPPAYWPSSSGELVVDNLVVKYAPDLPPVLRNLSFTIKPSEKVGVVGRTGSGKSTLALSLLRMVEPAGGRIIVDGVDISNIGLEDLRTRITIISQDVSLFSGTIRSNLDPLGANTDQECLDVLERCHLTPLLKHASSSEFSMLDMPVNQGSLSAGERQLVAMARAILRRTNIIIMDEATSQIDTRLDDQIQQTIREELTGAIVITIAHRLKTIMDYDRILVLDDGELVEFGSPKTLLQMQGGVFRNMCRKSPDWPLFAAVAGG</sequence>
<dbReference type="EMBL" id="JARIHO010000005">
    <property type="protein sequence ID" value="KAJ7361449.1"/>
    <property type="molecule type" value="Genomic_DNA"/>
</dbReference>
<keyword evidence="8 9" id="KW-0472">Membrane</keyword>
<dbReference type="CDD" id="cd18596">
    <property type="entry name" value="ABC_6TM_VMR1_D1_like"/>
    <property type="match status" value="1"/>
</dbReference>
<dbReference type="InterPro" id="IPR011527">
    <property type="entry name" value="ABC1_TM_dom"/>
</dbReference>
<dbReference type="GO" id="GO:0016887">
    <property type="term" value="F:ATP hydrolysis activity"/>
    <property type="evidence" value="ECO:0007669"/>
    <property type="project" value="InterPro"/>
</dbReference>
<dbReference type="Pfam" id="PF00005">
    <property type="entry name" value="ABC_tran"/>
    <property type="match status" value="2"/>
</dbReference>
<dbReference type="Gene3D" id="1.20.1560.10">
    <property type="entry name" value="ABC transporter type 1, transmembrane domain"/>
    <property type="match status" value="2"/>
</dbReference>
<dbReference type="InterPro" id="IPR036640">
    <property type="entry name" value="ABC1_TM_sf"/>
</dbReference>
<dbReference type="GO" id="GO:0005524">
    <property type="term" value="F:ATP binding"/>
    <property type="evidence" value="ECO:0007669"/>
    <property type="project" value="UniProtKB-KW"/>
</dbReference>